<evidence type="ECO:0000313" key="3">
    <source>
        <dbReference type="Proteomes" id="UP000266389"/>
    </source>
</evidence>
<evidence type="ECO:0000256" key="1">
    <source>
        <dbReference type="SAM" id="Phobius"/>
    </source>
</evidence>
<accession>A0A395M2X6</accession>
<evidence type="ECO:0000313" key="2">
    <source>
        <dbReference type="EMBL" id="RFM25169.1"/>
    </source>
</evidence>
<feature type="transmembrane region" description="Helical" evidence="1">
    <location>
        <begin position="7"/>
        <end position="25"/>
    </location>
</feature>
<proteinExistence type="predicted"/>
<keyword evidence="1" id="KW-0812">Transmembrane</keyword>
<name>A0A395M2X6_9BACT</name>
<comment type="caution">
    <text evidence="2">The sequence shown here is derived from an EMBL/GenBank/DDBJ whole genome shotgun (WGS) entry which is preliminary data.</text>
</comment>
<organism evidence="2 3">
    <name type="scientific">Candidatus Thermochlorobacter aerophilus</name>
    <dbReference type="NCBI Taxonomy" id="1868324"/>
    <lineage>
        <taxon>Bacteria</taxon>
        <taxon>Pseudomonadati</taxon>
        <taxon>Chlorobiota</taxon>
        <taxon>Chlorobiia</taxon>
        <taxon>Chlorobiales</taxon>
        <taxon>Candidatus Thermochlorobacteriaceae</taxon>
        <taxon>Candidatus Thermochlorobacter</taxon>
    </lineage>
</organism>
<keyword evidence="1" id="KW-0472">Membrane</keyword>
<sequence>MNHATRSALWIVLIAALTFIPFLGFRQLFDWDEVNFAESAREMVVFRKKPPTNPKSSDL</sequence>
<gene>
    <name evidence="2" type="ORF">D0433_01920</name>
</gene>
<protein>
    <submittedName>
        <fullName evidence="2">Uncharacterized protein</fullName>
    </submittedName>
</protein>
<dbReference type="Proteomes" id="UP000266389">
    <property type="component" value="Unassembled WGS sequence"/>
</dbReference>
<reference evidence="2 3" key="1">
    <citation type="journal article" date="2011" name="ISME J.">
        <title>Community ecology of hot spring cyanobacterial mats: predominant populations and their functional potential.</title>
        <authorList>
            <person name="Klatt C.G."/>
            <person name="Wood J.M."/>
            <person name="Rusch D.B."/>
            <person name="Bateson M.M."/>
            <person name="Hamamura N."/>
            <person name="Heidelberg J.F."/>
            <person name="Grossman A.R."/>
            <person name="Bhaya D."/>
            <person name="Cohan F.M."/>
            <person name="Kuhl M."/>
            <person name="Bryant D.A."/>
            <person name="Ward D.M."/>
        </authorList>
    </citation>
    <scope>NUCLEOTIDE SEQUENCE [LARGE SCALE GENOMIC DNA]</scope>
    <source>
        <strain evidence="2">OS</strain>
    </source>
</reference>
<keyword evidence="1" id="KW-1133">Transmembrane helix</keyword>
<dbReference type="EMBL" id="PHFL01000008">
    <property type="protein sequence ID" value="RFM25169.1"/>
    <property type="molecule type" value="Genomic_DNA"/>
</dbReference>
<dbReference type="AlphaFoldDB" id="A0A395M2X6"/>